<evidence type="ECO:0000313" key="2">
    <source>
        <dbReference type="Proteomes" id="UP000027327"/>
    </source>
</evidence>
<organism evidence="1 2">
    <name type="scientific">Acinetobacter baumannii 21072</name>
    <dbReference type="NCBI Taxonomy" id="1310697"/>
    <lineage>
        <taxon>Bacteria</taxon>
        <taxon>Pseudomonadati</taxon>
        <taxon>Pseudomonadota</taxon>
        <taxon>Gammaproteobacteria</taxon>
        <taxon>Moraxellales</taxon>
        <taxon>Moraxellaceae</taxon>
        <taxon>Acinetobacter</taxon>
        <taxon>Acinetobacter calcoaceticus/baumannii complex</taxon>
    </lineage>
</organism>
<accession>A0A062I3R5</accession>
<dbReference type="Proteomes" id="UP000027327">
    <property type="component" value="Unassembled WGS sequence"/>
</dbReference>
<gene>
    <name evidence="1" type="ORF">J596_3651</name>
</gene>
<dbReference type="EMBL" id="JMOD01000102">
    <property type="protein sequence ID" value="KCY14410.1"/>
    <property type="molecule type" value="Genomic_DNA"/>
</dbReference>
<sequence>MEECKRKYLSEFAISLFSARWMMIPAHQLSSDGEFKKAELEVALASHIYLICKTPAISFSKDLFKYENGILSGSIKYSLEGEIREKLFSIEFPLLDGAVTVQLSPFPFREIHTLDPQGNIVRKLPANLVSMGLGWHLQNKELRDFEVLYIGQAYGDGSRTAFERLKNHSTLQKILAQINYDSPEYEIQLLTFEYSPYRIIYQMDGRAKNAISDYRDLDRFRSITVNHLTEHQQICLVEAGLIRYFQPQYNVIYKDNFPNGKHKILEACYDLDFSGLIIEINTEDLGFSLWSSSINARDHHIAKIDLVDPNIRWGFFHIFNDDGSALSMPNVIAKSS</sequence>
<dbReference type="PATRIC" id="fig|1310697.3.peg.3466"/>
<dbReference type="RefSeq" id="WP_032037583.1">
    <property type="nucleotide sequence ID" value="NZ_JMOD01000102.1"/>
</dbReference>
<name>A0A062I3R5_ACIBA</name>
<reference evidence="1 2" key="1">
    <citation type="submission" date="2014-04" db="EMBL/GenBank/DDBJ databases">
        <title>Comparative genomics and transcriptomics to identify genetic mechanisms underlying the emergence of carbapenem resistant Acinetobacter baumannii (CRAb).</title>
        <authorList>
            <person name="Harris A.D."/>
            <person name="Johnson K.J."/>
            <person name="George J."/>
            <person name="Nadendla S."/>
            <person name="Daugherty S.C."/>
            <person name="Parankush S."/>
            <person name="Sadzewicz L."/>
            <person name="Tallon L."/>
            <person name="Sengamalay N."/>
            <person name="Hazen T.H."/>
            <person name="Rasko D.A."/>
        </authorList>
    </citation>
    <scope>NUCLEOTIDE SEQUENCE [LARGE SCALE GENOMIC DNA]</scope>
    <source>
        <strain evidence="1 2">21072</strain>
    </source>
</reference>
<comment type="caution">
    <text evidence="1">The sequence shown here is derived from an EMBL/GenBank/DDBJ whole genome shotgun (WGS) entry which is preliminary data.</text>
</comment>
<proteinExistence type="predicted"/>
<evidence type="ECO:0000313" key="1">
    <source>
        <dbReference type="EMBL" id="KCY14410.1"/>
    </source>
</evidence>
<protein>
    <submittedName>
        <fullName evidence="1">Uncharacterized protein</fullName>
    </submittedName>
</protein>
<dbReference type="AlphaFoldDB" id="A0A062I3R5"/>